<keyword evidence="3" id="KW-1185">Reference proteome</keyword>
<reference evidence="2 3" key="1">
    <citation type="submission" date="2021-06" db="EMBL/GenBank/DDBJ databases">
        <authorList>
            <person name="Sun Q."/>
            <person name="Li D."/>
        </authorList>
    </citation>
    <scope>NUCLEOTIDE SEQUENCE [LARGE SCALE GENOMIC DNA]</scope>
    <source>
        <strain evidence="2 3">MSJ-4</strain>
    </source>
</reference>
<feature type="transmembrane region" description="Helical" evidence="1">
    <location>
        <begin position="99"/>
        <end position="123"/>
    </location>
</feature>
<dbReference type="Proteomes" id="UP000736583">
    <property type="component" value="Unassembled WGS sequence"/>
</dbReference>
<evidence type="ECO:0000313" key="3">
    <source>
        <dbReference type="Proteomes" id="UP000736583"/>
    </source>
</evidence>
<dbReference type="EMBL" id="JAHLQL010000006">
    <property type="protein sequence ID" value="MBU5592995.1"/>
    <property type="molecule type" value="Genomic_DNA"/>
</dbReference>
<sequence length="171" mass="19931">MKKNNEIRIRSNRLKEFKDFRLIVYAKNMSVFITVIFLIYIGLRIGNYKGDVHRLFTEVPTNVIGFIASVANLYIWFELNNIIQDIKLSKNIETIRLKLMIMIVGEVILFNFVTVGLLVLSLIKYFKWKDVKITDLIKDIKREGQKSSIISLTLTLLICILLTYTIITAIR</sequence>
<feature type="transmembrane region" description="Helical" evidence="1">
    <location>
        <begin position="63"/>
        <end position="79"/>
    </location>
</feature>
<gene>
    <name evidence="2" type="ORF">KQI89_14685</name>
</gene>
<feature type="transmembrane region" description="Helical" evidence="1">
    <location>
        <begin position="149"/>
        <end position="170"/>
    </location>
</feature>
<name>A0ABS6F3D1_9CLOT</name>
<keyword evidence="1" id="KW-0472">Membrane</keyword>
<keyword evidence="1" id="KW-0812">Transmembrane</keyword>
<keyword evidence="1" id="KW-1133">Transmembrane helix</keyword>
<protein>
    <submittedName>
        <fullName evidence="2">Uncharacterized protein</fullName>
    </submittedName>
</protein>
<proteinExistence type="predicted"/>
<evidence type="ECO:0000256" key="1">
    <source>
        <dbReference type="SAM" id="Phobius"/>
    </source>
</evidence>
<accession>A0ABS6F3D1</accession>
<feature type="transmembrane region" description="Helical" evidence="1">
    <location>
        <begin position="20"/>
        <end position="43"/>
    </location>
</feature>
<organism evidence="2 3">
    <name type="scientific">Clostridium simiarum</name>
    <dbReference type="NCBI Taxonomy" id="2841506"/>
    <lineage>
        <taxon>Bacteria</taxon>
        <taxon>Bacillati</taxon>
        <taxon>Bacillota</taxon>
        <taxon>Clostridia</taxon>
        <taxon>Eubacteriales</taxon>
        <taxon>Clostridiaceae</taxon>
        <taxon>Clostridium</taxon>
    </lineage>
</organism>
<dbReference type="RefSeq" id="WP_216457685.1">
    <property type="nucleotide sequence ID" value="NZ_JAHLQL010000006.1"/>
</dbReference>
<comment type="caution">
    <text evidence="2">The sequence shown here is derived from an EMBL/GenBank/DDBJ whole genome shotgun (WGS) entry which is preliminary data.</text>
</comment>
<evidence type="ECO:0000313" key="2">
    <source>
        <dbReference type="EMBL" id="MBU5592995.1"/>
    </source>
</evidence>